<sequence>MSDIGDEMEEEVPTNGPEINLENEGSNFAEVDVPFFETPAVDDDGGVRGENEIPIERPYRDRNLQDPFNGGRRNTNAPQRRNAEELPSEQGTTAVHRFAYDMRDASWGQGGSRVHVPVYSVYPFAFYYPSNYSLGPIAGTLAQGRQDVFHYQIHQPIHQYHHQPYSHVRLRFRREDQFPAGQPVTGPTYVRHQGMLPGIGITENYDEIERQEMADFNIHQCIFCGISLTEADRPSGNFCRVHRPHRVVRYINRAQSTSFVAVMIRQHQGEGNTASWPRGNEQRARAEARSQGPTNYQPPRVRFFDRSYHPFRVNSDFRRSPFYILDYRDDDLQYFGESDRNQVNQEERLTPDQSNQ</sequence>
<evidence type="ECO:0000313" key="2">
    <source>
        <dbReference type="EnsemblMetazoa" id="XP_014243397.1"/>
    </source>
</evidence>
<keyword evidence="3" id="KW-1185">Reference proteome</keyword>
<proteinExistence type="predicted"/>
<feature type="region of interest" description="Disordered" evidence="1">
    <location>
        <begin position="37"/>
        <end position="91"/>
    </location>
</feature>
<accession>A0A8I6TCB8</accession>
<evidence type="ECO:0000256" key="1">
    <source>
        <dbReference type="SAM" id="MobiDB-lite"/>
    </source>
</evidence>
<dbReference type="AlphaFoldDB" id="A0A8I6TCB8"/>
<feature type="region of interest" description="Disordered" evidence="1">
    <location>
        <begin position="1"/>
        <end position="25"/>
    </location>
</feature>
<feature type="compositionally biased region" description="Basic and acidic residues" evidence="1">
    <location>
        <begin position="45"/>
        <end position="64"/>
    </location>
</feature>
<name>A0A8I6TCB8_CIMLE</name>
<reference evidence="2" key="1">
    <citation type="submission" date="2022-01" db="UniProtKB">
        <authorList>
            <consortium name="EnsemblMetazoa"/>
        </authorList>
    </citation>
    <scope>IDENTIFICATION</scope>
</reference>
<feature type="compositionally biased region" description="Acidic residues" evidence="1">
    <location>
        <begin position="1"/>
        <end position="12"/>
    </location>
</feature>
<dbReference type="RefSeq" id="XP_014243397.1">
    <property type="nucleotide sequence ID" value="XM_014387911.2"/>
</dbReference>
<dbReference type="GeneID" id="106663232"/>
<dbReference type="KEGG" id="clec:106663232"/>
<protein>
    <submittedName>
        <fullName evidence="2">Uncharacterized protein</fullName>
    </submittedName>
</protein>
<dbReference type="Proteomes" id="UP000494040">
    <property type="component" value="Unassembled WGS sequence"/>
</dbReference>
<feature type="compositionally biased region" description="Basic and acidic residues" evidence="1">
    <location>
        <begin position="337"/>
        <end position="350"/>
    </location>
</feature>
<organism evidence="2 3">
    <name type="scientific">Cimex lectularius</name>
    <name type="common">Bed bug</name>
    <name type="synonym">Acanthia lectularia</name>
    <dbReference type="NCBI Taxonomy" id="79782"/>
    <lineage>
        <taxon>Eukaryota</taxon>
        <taxon>Metazoa</taxon>
        <taxon>Ecdysozoa</taxon>
        <taxon>Arthropoda</taxon>
        <taxon>Hexapoda</taxon>
        <taxon>Insecta</taxon>
        <taxon>Pterygota</taxon>
        <taxon>Neoptera</taxon>
        <taxon>Paraneoptera</taxon>
        <taxon>Hemiptera</taxon>
        <taxon>Heteroptera</taxon>
        <taxon>Panheteroptera</taxon>
        <taxon>Cimicomorpha</taxon>
        <taxon>Cimicidae</taxon>
        <taxon>Cimex</taxon>
    </lineage>
</organism>
<feature type="region of interest" description="Disordered" evidence="1">
    <location>
        <begin position="270"/>
        <end position="301"/>
    </location>
</feature>
<dbReference type="EnsemblMetazoa" id="XM_014387911.2">
    <property type="protein sequence ID" value="XP_014243397.1"/>
    <property type="gene ID" value="LOC106663232"/>
</dbReference>
<feature type="region of interest" description="Disordered" evidence="1">
    <location>
        <begin position="337"/>
        <end position="356"/>
    </location>
</feature>
<evidence type="ECO:0000313" key="3">
    <source>
        <dbReference type="Proteomes" id="UP000494040"/>
    </source>
</evidence>